<keyword evidence="2" id="KW-1185">Reference proteome</keyword>
<proteinExistence type="predicted"/>
<reference evidence="1 2" key="1">
    <citation type="submission" date="2024-05" db="EMBL/GenBank/DDBJ databases">
        <title>Culex pipiens pipiens assembly and annotation.</title>
        <authorList>
            <person name="Alout H."/>
            <person name="Durand T."/>
        </authorList>
    </citation>
    <scope>NUCLEOTIDE SEQUENCE [LARGE SCALE GENOMIC DNA]</scope>
    <source>
        <strain evidence="1">HA-2024</strain>
        <tissue evidence="1">Whole body</tissue>
    </source>
</reference>
<name>A0ABD1CFZ2_CULPP</name>
<feature type="non-terminal residue" evidence="1">
    <location>
        <position position="19"/>
    </location>
</feature>
<gene>
    <name evidence="1" type="ORF">pipiens_017556</name>
</gene>
<organism evidence="1 2">
    <name type="scientific">Culex pipiens pipiens</name>
    <name type="common">Northern house mosquito</name>
    <dbReference type="NCBI Taxonomy" id="38569"/>
    <lineage>
        <taxon>Eukaryota</taxon>
        <taxon>Metazoa</taxon>
        <taxon>Ecdysozoa</taxon>
        <taxon>Arthropoda</taxon>
        <taxon>Hexapoda</taxon>
        <taxon>Insecta</taxon>
        <taxon>Pterygota</taxon>
        <taxon>Neoptera</taxon>
        <taxon>Endopterygota</taxon>
        <taxon>Diptera</taxon>
        <taxon>Nematocera</taxon>
        <taxon>Culicoidea</taxon>
        <taxon>Culicidae</taxon>
        <taxon>Culicinae</taxon>
        <taxon>Culicini</taxon>
        <taxon>Culex</taxon>
        <taxon>Culex</taxon>
    </lineage>
</organism>
<sequence>MWLVWIRLQWLNHAFRFFK</sequence>
<dbReference type="AlphaFoldDB" id="A0ABD1CFZ2"/>
<dbReference type="Proteomes" id="UP001562425">
    <property type="component" value="Unassembled WGS sequence"/>
</dbReference>
<evidence type="ECO:0000313" key="2">
    <source>
        <dbReference type="Proteomes" id="UP001562425"/>
    </source>
</evidence>
<protein>
    <submittedName>
        <fullName evidence="1">Uncharacterized protein</fullName>
    </submittedName>
</protein>
<comment type="caution">
    <text evidence="1">The sequence shown here is derived from an EMBL/GenBank/DDBJ whole genome shotgun (WGS) entry which is preliminary data.</text>
</comment>
<evidence type="ECO:0000313" key="1">
    <source>
        <dbReference type="EMBL" id="KAL1375322.1"/>
    </source>
</evidence>
<dbReference type="EMBL" id="JBEHCU010012591">
    <property type="protein sequence ID" value="KAL1375322.1"/>
    <property type="molecule type" value="Genomic_DNA"/>
</dbReference>
<accession>A0ABD1CFZ2</accession>